<dbReference type="AlphaFoldDB" id="A0ABD3N8P5"/>
<proteinExistence type="inferred from homology"/>
<evidence type="ECO:0000259" key="2">
    <source>
        <dbReference type="Pfam" id="PF00085"/>
    </source>
</evidence>
<evidence type="ECO:0000313" key="3">
    <source>
        <dbReference type="EMBL" id="KAL3772423.1"/>
    </source>
</evidence>
<dbReference type="Gene3D" id="3.40.30.10">
    <property type="entry name" value="Glutaredoxin"/>
    <property type="match status" value="1"/>
</dbReference>
<sequence>MMACTMSACHSFTSSSLPVHMMCHEQSISFQRRLSTSSLYLFRELISNDEEDLRADIAVIREQVGLDEFLKVDDRLCVIKLYAPFCKACKAFGIKFRKLASEKGDRINAAREIIRSGKARFGEIEYSSNVKLCRALGIKKFPSVLIYRGGDDGGEKLTEIECKQKTAIEDIIAEMDQLLLPTGGNC</sequence>
<dbReference type="PANTHER" id="PTHR43601:SF32">
    <property type="entry name" value="THIOREDOXIN-LIKE 2-2, CHLOROPLASTIC"/>
    <property type="match status" value="1"/>
</dbReference>
<evidence type="ECO:0000256" key="1">
    <source>
        <dbReference type="ARBA" id="ARBA00008987"/>
    </source>
</evidence>
<protein>
    <recommendedName>
        <fullName evidence="2">Thioredoxin domain-containing protein</fullName>
    </recommendedName>
</protein>
<comment type="similarity">
    <text evidence="1">Belongs to the thioredoxin family.</text>
</comment>
<organism evidence="3 4">
    <name type="scientific">Discostella pseudostelligera</name>
    <dbReference type="NCBI Taxonomy" id="259834"/>
    <lineage>
        <taxon>Eukaryota</taxon>
        <taxon>Sar</taxon>
        <taxon>Stramenopiles</taxon>
        <taxon>Ochrophyta</taxon>
        <taxon>Bacillariophyta</taxon>
        <taxon>Coscinodiscophyceae</taxon>
        <taxon>Thalassiosirophycidae</taxon>
        <taxon>Stephanodiscales</taxon>
        <taxon>Stephanodiscaceae</taxon>
        <taxon>Discostella</taxon>
    </lineage>
</organism>
<dbReference type="EMBL" id="JALLBG020000011">
    <property type="protein sequence ID" value="KAL3772423.1"/>
    <property type="molecule type" value="Genomic_DNA"/>
</dbReference>
<dbReference type="PANTHER" id="PTHR43601">
    <property type="entry name" value="THIOREDOXIN, MITOCHONDRIAL"/>
    <property type="match status" value="1"/>
</dbReference>
<feature type="domain" description="Thioredoxin" evidence="2">
    <location>
        <begin position="67"/>
        <end position="172"/>
    </location>
</feature>
<dbReference type="InterPro" id="IPR013766">
    <property type="entry name" value="Thioredoxin_domain"/>
</dbReference>
<accession>A0ABD3N8P5</accession>
<reference evidence="3 4" key="1">
    <citation type="submission" date="2024-10" db="EMBL/GenBank/DDBJ databases">
        <title>Updated reference genomes for cyclostephanoid diatoms.</title>
        <authorList>
            <person name="Roberts W.R."/>
            <person name="Alverson A.J."/>
        </authorList>
    </citation>
    <scope>NUCLEOTIDE SEQUENCE [LARGE SCALE GENOMIC DNA]</scope>
    <source>
        <strain evidence="3 4">AJA232-27</strain>
    </source>
</reference>
<dbReference type="SUPFAM" id="SSF52833">
    <property type="entry name" value="Thioredoxin-like"/>
    <property type="match status" value="1"/>
</dbReference>
<gene>
    <name evidence="3" type="ORF">ACHAWU_005600</name>
</gene>
<keyword evidence="4" id="KW-1185">Reference proteome</keyword>
<evidence type="ECO:0000313" key="4">
    <source>
        <dbReference type="Proteomes" id="UP001530293"/>
    </source>
</evidence>
<dbReference type="InterPro" id="IPR036249">
    <property type="entry name" value="Thioredoxin-like_sf"/>
</dbReference>
<dbReference type="Pfam" id="PF00085">
    <property type="entry name" value="Thioredoxin"/>
    <property type="match status" value="1"/>
</dbReference>
<dbReference type="Proteomes" id="UP001530293">
    <property type="component" value="Unassembled WGS sequence"/>
</dbReference>
<comment type="caution">
    <text evidence="3">The sequence shown here is derived from an EMBL/GenBank/DDBJ whole genome shotgun (WGS) entry which is preliminary data.</text>
</comment>
<dbReference type="CDD" id="cd02961">
    <property type="entry name" value="PDI_a_family"/>
    <property type="match status" value="1"/>
</dbReference>
<name>A0ABD3N8P5_9STRA</name>